<dbReference type="Pfam" id="PF13686">
    <property type="entry name" value="DrsE_2"/>
    <property type="match status" value="1"/>
</dbReference>
<dbReference type="InterPro" id="IPR032836">
    <property type="entry name" value="DsrE2-like"/>
</dbReference>
<feature type="region of interest" description="Disordered" evidence="1">
    <location>
        <begin position="1"/>
        <end position="26"/>
    </location>
</feature>
<accession>A0ABD5R8B7</accession>
<comment type="caution">
    <text evidence="2">The sequence shown here is derived from an EMBL/GenBank/DDBJ whole genome shotgun (WGS) entry which is preliminary data.</text>
</comment>
<evidence type="ECO:0000313" key="2">
    <source>
        <dbReference type="EMBL" id="MFC5366253.1"/>
    </source>
</evidence>
<dbReference type="PANTHER" id="PTHR34655:SF2">
    <property type="entry name" value="PEROXIREDOXIN FAMILY PROTEIN"/>
    <property type="match status" value="1"/>
</dbReference>
<gene>
    <name evidence="2" type="ORF">ACFPJ5_04835</name>
</gene>
<reference evidence="2 3" key="1">
    <citation type="journal article" date="2019" name="Int. J. Syst. Evol. Microbiol.">
        <title>The Global Catalogue of Microorganisms (GCM) 10K type strain sequencing project: providing services to taxonomists for standard genome sequencing and annotation.</title>
        <authorList>
            <consortium name="The Broad Institute Genomics Platform"/>
            <consortium name="The Broad Institute Genome Sequencing Center for Infectious Disease"/>
            <person name="Wu L."/>
            <person name="Ma J."/>
        </authorList>
    </citation>
    <scope>NUCLEOTIDE SEQUENCE [LARGE SCALE GENOMIC DNA]</scope>
    <source>
        <strain evidence="2 3">CGMCC 1.12237</strain>
    </source>
</reference>
<dbReference type="Gene3D" id="3.40.1260.10">
    <property type="entry name" value="DsrEFH-like"/>
    <property type="match status" value="1"/>
</dbReference>
<dbReference type="EMBL" id="JBHSKX010000001">
    <property type="protein sequence ID" value="MFC5366253.1"/>
    <property type="molecule type" value="Genomic_DNA"/>
</dbReference>
<sequence>MSTETPHSADESESDAGGVEETVDPESVAALRAEVEELREELAEATTDSGDDQRSMTIIATKGTLDMAYPPLILASTAAAFGWDVVVFHTFWGLDILHEERSKHLKLSAVGNPSMPVPNAVAALPGMDRMTTRMMEKRIADNGTATIEELIETSLDMGVDLQACQMTVELMDYDEDDFYEGVTTGVGAATALQHMADADVQLLV</sequence>
<organism evidence="2 3">
    <name type="scientific">Salinirubrum litoreum</name>
    <dbReference type="NCBI Taxonomy" id="1126234"/>
    <lineage>
        <taxon>Archaea</taxon>
        <taxon>Methanobacteriati</taxon>
        <taxon>Methanobacteriota</taxon>
        <taxon>Stenosarchaea group</taxon>
        <taxon>Halobacteria</taxon>
        <taxon>Halobacteriales</taxon>
        <taxon>Haloferacaceae</taxon>
        <taxon>Salinirubrum</taxon>
    </lineage>
</organism>
<dbReference type="AlphaFoldDB" id="A0ABD5R8B7"/>
<name>A0ABD5R8B7_9EURY</name>
<dbReference type="Proteomes" id="UP001596201">
    <property type="component" value="Unassembled WGS sequence"/>
</dbReference>
<keyword evidence="3" id="KW-1185">Reference proteome</keyword>
<evidence type="ECO:0000256" key="1">
    <source>
        <dbReference type="SAM" id="MobiDB-lite"/>
    </source>
</evidence>
<dbReference type="RefSeq" id="WP_227228395.1">
    <property type="nucleotide sequence ID" value="NZ_JAJCVJ010000001.1"/>
</dbReference>
<dbReference type="SUPFAM" id="SSF75169">
    <property type="entry name" value="DsrEFH-like"/>
    <property type="match status" value="1"/>
</dbReference>
<protein>
    <submittedName>
        <fullName evidence="2">DsrE/DsrF/DrsH-like family protein</fullName>
    </submittedName>
</protein>
<dbReference type="InterPro" id="IPR027396">
    <property type="entry name" value="DsrEFH-like"/>
</dbReference>
<evidence type="ECO:0000313" key="3">
    <source>
        <dbReference type="Proteomes" id="UP001596201"/>
    </source>
</evidence>
<dbReference type="PANTHER" id="PTHR34655">
    <property type="entry name" value="CONSERVED WITHIN P. AEROPHILUM"/>
    <property type="match status" value="1"/>
</dbReference>
<proteinExistence type="predicted"/>